<organism evidence="6 7">
    <name type="scientific">Rhynocoris fuscipes</name>
    <dbReference type="NCBI Taxonomy" id="488301"/>
    <lineage>
        <taxon>Eukaryota</taxon>
        <taxon>Metazoa</taxon>
        <taxon>Ecdysozoa</taxon>
        <taxon>Arthropoda</taxon>
        <taxon>Hexapoda</taxon>
        <taxon>Insecta</taxon>
        <taxon>Pterygota</taxon>
        <taxon>Neoptera</taxon>
        <taxon>Paraneoptera</taxon>
        <taxon>Hemiptera</taxon>
        <taxon>Heteroptera</taxon>
        <taxon>Panheteroptera</taxon>
        <taxon>Cimicomorpha</taxon>
        <taxon>Reduviidae</taxon>
        <taxon>Harpactorinae</taxon>
        <taxon>Harpactorini</taxon>
        <taxon>Rhynocoris</taxon>
    </lineage>
</organism>
<dbReference type="PROSITE" id="PS51450">
    <property type="entry name" value="LRR"/>
    <property type="match status" value="1"/>
</dbReference>
<dbReference type="InterPro" id="IPR001611">
    <property type="entry name" value="Leu-rich_rpt"/>
</dbReference>
<name>A0AAW1D516_9HEMI</name>
<evidence type="ECO:0000256" key="1">
    <source>
        <dbReference type="ARBA" id="ARBA00004123"/>
    </source>
</evidence>
<proteinExistence type="inferred from homology"/>
<dbReference type="PANTHER" id="PTHR10552">
    <property type="entry name" value="U2 SMALL NUCLEAR RIBONUCLEOPROTEIN A"/>
    <property type="match status" value="1"/>
</dbReference>
<evidence type="ECO:0000313" key="6">
    <source>
        <dbReference type="EMBL" id="KAK9504850.1"/>
    </source>
</evidence>
<dbReference type="SUPFAM" id="SSF52058">
    <property type="entry name" value="L domain-like"/>
    <property type="match status" value="1"/>
</dbReference>
<dbReference type="InterPro" id="IPR032675">
    <property type="entry name" value="LRR_dom_sf"/>
</dbReference>
<comment type="similarity">
    <text evidence="5">Belongs to the U2 small nuclear ribonucleoprotein A family.</text>
</comment>
<gene>
    <name evidence="6" type="ORF">O3M35_009028</name>
</gene>
<reference evidence="6 7" key="1">
    <citation type="submission" date="2022-12" db="EMBL/GenBank/DDBJ databases">
        <title>Chromosome-level genome assembly of true bugs.</title>
        <authorList>
            <person name="Ma L."/>
            <person name="Li H."/>
        </authorList>
    </citation>
    <scope>NUCLEOTIDE SEQUENCE [LARGE SCALE GENOMIC DNA]</scope>
    <source>
        <strain evidence="6">Lab_2022b</strain>
    </source>
</reference>
<evidence type="ECO:0000256" key="4">
    <source>
        <dbReference type="ARBA" id="ARBA00023242"/>
    </source>
</evidence>
<protein>
    <submittedName>
        <fullName evidence="6">Uncharacterized protein</fullName>
    </submittedName>
</protein>
<comment type="subcellular location">
    <subcellularLocation>
        <location evidence="1">Nucleus</location>
    </subcellularLocation>
</comment>
<keyword evidence="7" id="KW-1185">Reference proteome</keyword>
<sequence length="125" mass="14392">MLTSLKHLDLSCNNIDNLIQLSNDLENLRNLITLNLYENSVTRKEYYVRFVTGKLPKLEELDCKKISPNLRYHCAMKLKSPVDQKTTANKFTLLKHISKLCDPLPSAVKEELLKSVMANNKNYVP</sequence>
<evidence type="ECO:0000256" key="5">
    <source>
        <dbReference type="ARBA" id="ARBA00024196"/>
    </source>
</evidence>
<keyword evidence="3" id="KW-0677">Repeat</keyword>
<dbReference type="Proteomes" id="UP001461498">
    <property type="component" value="Unassembled WGS sequence"/>
</dbReference>
<dbReference type="GO" id="GO:0005686">
    <property type="term" value="C:U2 snRNP"/>
    <property type="evidence" value="ECO:0007669"/>
    <property type="project" value="TreeGrafter"/>
</dbReference>
<dbReference type="GO" id="GO:0030620">
    <property type="term" value="F:U2 snRNA binding"/>
    <property type="evidence" value="ECO:0007669"/>
    <property type="project" value="InterPro"/>
</dbReference>
<keyword evidence="4" id="KW-0539">Nucleus</keyword>
<dbReference type="PANTHER" id="PTHR10552:SF6">
    <property type="entry name" value="U2 SMALL NUCLEAR RIBONUCLEOPROTEIN A"/>
    <property type="match status" value="1"/>
</dbReference>
<dbReference type="GO" id="GO:0000398">
    <property type="term" value="P:mRNA splicing, via spliceosome"/>
    <property type="evidence" value="ECO:0007669"/>
    <property type="project" value="InterPro"/>
</dbReference>
<dbReference type="Gene3D" id="3.80.10.10">
    <property type="entry name" value="Ribonuclease Inhibitor"/>
    <property type="match status" value="1"/>
</dbReference>
<dbReference type="EMBL" id="JAPXFL010000006">
    <property type="protein sequence ID" value="KAK9504850.1"/>
    <property type="molecule type" value="Genomic_DNA"/>
</dbReference>
<dbReference type="InterPro" id="IPR044640">
    <property type="entry name" value="RU2A"/>
</dbReference>
<evidence type="ECO:0000313" key="7">
    <source>
        <dbReference type="Proteomes" id="UP001461498"/>
    </source>
</evidence>
<keyword evidence="2" id="KW-0433">Leucine-rich repeat</keyword>
<accession>A0AAW1D516</accession>
<evidence type="ECO:0000256" key="3">
    <source>
        <dbReference type="ARBA" id="ARBA00022737"/>
    </source>
</evidence>
<dbReference type="AlphaFoldDB" id="A0AAW1D516"/>
<evidence type="ECO:0000256" key="2">
    <source>
        <dbReference type="ARBA" id="ARBA00022614"/>
    </source>
</evidence>
<comment type="caution">
    <text evidence="6">The sequence shown here is derived from an EMBL/GenBank/DDBJ whole genome shotgun (WGS) entry which is preliminary data.</text>
</comment>
<dbReference type="Pfam" id="PF14580">
    <property type="entry name" value="LRR_9"/>
    <property type="match status" value="1"/>
</dbReference>